<evidence type="ECO:0000256" key="1">
    <source>
        <dbReference type="SAM" id="Phobius"/>
    </source>
</evidence>
<proteinExistence type="predicted"/>
<dbReference type="EMBL" id="AUNB01000010">
    <property type="protein sequence ID" value="KEO61168.1"/>
    <property type="molecule type" value="Genomic_DNA"/>
</dbReference>
<accession>A0A074K082</accession>
<keyword evidence="3" id="KW-1185">Reference proteome</keyword>
<dbReference type="OrthoDB" id="7866534at2"/>
<dbReference type="AlphaFoldDB" id="A0A074K082"/>
<gene>
    <name evidence="2" type="ORF">DT23_10565</name>
</gene>
<keyword evidence="1" id="KW-0472">Membrane</keyword>
<evidence type="ECO:0000313" key="2">
    <source>
        <dbReference type="EMBL" id="KEO61168.1"/>
    </source>
</evidence>
<dbReference type="Proteomes" id="UP000027471">
    <property type="component" value="Unassembled WGS sequence"/>
</dbReference>
<keyword evidence="1" id="KW-0812">Transmembrane</keyword>
<sequence length="115" mass="12543">MAKTDMNEFEKRLSRIDKIHEAGGAFEATGSLGRSYFDTMRPKSRRGLPLRGLALLAAGILLVKGMMLAQIGAEEYSKRVTNLADGNMAEQVGAWVLHADPATRYIASVLSPLIH</sequence>
<protein>
    <submittedName>
        <fullName evidence="2">Uncharacterized protein</fullName>
    </submittedName>
</protein>
<evidence type="ECO:0000313" key="3">
    <source>
        <dbReference type="Proteomes" id="UP000027471"/>
    </source>
</evidence>
<feature type="transmembrane region" description="Helical" evidence="1">
    <location>
        <begin position="50"/>
        <end position="73"/>
    </location>
</feature>
<dbReference type="eggNOG" id="ENOG50334GT">
    <property type="taxonomic scope" value="Bacteria"/>
</dbReference>
<dbReference type="STRING" id="1353528.DT23_10565"/>
<keyword evidence="1" id="KW-1133">Transmembrane helix</keyword>
<dbReference type="RefSeq" id="WP_156023846.1">
    <property type="nucleotide sequence ID" value="NZ_AUNB01000010.1"/>
</dbReference>
<name>A0A074K082_9RHOB</name>
<reference evidence="2 3" key="1">
    <citation type="journal article" date="2015" name="Antonie Van Leeuwenhoek">
        <title>Thioclava indica sp. nov., isolated from surface seawater of the Indian Ocean.</title>
        <authorList>
            <person name="Liu Y."/>
            <person name="Lai Q."/>
            <person name="Du J."/>
            <person name="Xu H."/>
            <person name="Jiang L."/>
            <person name="Shao Z."/>
        </authorList>
    </citation>
    <scope>NUCLEOTIDE SEQUENCE [LARGE SCALE GENOMIC DNA]</scope>
    <source>
        <strain evidence="2 3">DT23-4</strain>
    </source>
</reference>
<comment type="caution">
    <text evidence="2">The sequence shown here is derived from an EMBL/GenBank/DDBJ whole genome shotgun (WGS) entry which is preliminary data.</text>
</comment>
<organism evidence="2 3">
    <name type="scientific">Thioclava indica</name>
    <dbReference type="NCBI Taxonomy" id="1353528"/>
    <lineage>
        <taxon>Bacteria</taxon>
        <taxon>Pseudomonadati</taxon>
        <taxon>Pseudomonadota</taxon>
        <taxon>Alphaproteobacteria</taxon>
        <taxon>Rhodobacterales</taxon>
        <taxon>Paracoccaceae</taxon>
        <taxon>Thioclava</taxon>
    </lineage>
</organism>